<keyword evidence="5" id="KW-0653">Protein transport</keyword>
<comment type="subunit">
    <text evidence="5">Forms a complex with TatA.</text>
</comment>
<organism evidence="6 7">
    <name type="scientific">Tissierella carlieri</name>
    <dbReference type="NCBI Taxonomy" id="689904"/>
    <lineage>
        <taxon>Bacteria</taxon>
        <taxon>Bacillati</taxon>
        <taxon>Bacillota</taxon>
        <taxon>Tissierellia</taxon>
        <taxon>Tissierellales</taxon>
        <taxon>Tissierellaceae</taxon>
        <taxon>Tissierella</taxon>
    </lineage>
</organism>
<dbReference type="RefSeq" id="WP_256313063.1">
    <property type="nucleotide sequence ID" value="NZ_JANGAC010000026.1"/>
</dbReference>
<sequence length="240" mass="27509">MEDKQLTLVEHLSELRKRIIIIFIAIILGAVASYKYIDIIIEYMVKPAQKLEFIYLSPPELFIAYIKIAIVVGIIISSPISLMQIWLFVKPGLKKNERRYLLLALYLGIVFFLVGSVFAYFTIIPITIEFFTQVSVEQIAPLFSFDSYLSFISSLLFSFGLVFELPLLIILLTQLNLVTANTLKKYRKIVILIIFIIAAILTPPDVVSQVLLALPMVFLYELSIWISAWIGRRKKQRNNG</sequence>
<feature type="transmembrane region" description="Helical" evidence="5">
    <location>
        <begin position="61"/>
        <end position="89"/>
    </location>
</feature>
<keyword evidence="4 5" id="KW-0472">Membrane</keyword>
<keyword evidence="2 5" id="KW-0812">Transmembrane</keyword>
<comment type="similarity">
    <text evidence="5">Belongs to the TatC family.</text>
</comment>
<evidence type="ECO:0000313" key="6">
    <source>
        <dbReference type="EMBL" id="MCQ4925666.1"/>
    </source>
</evidence>
<evidence type="ECO:0000256" key="5">
    <source>
        <dbReference type="HAMAP-Rule" id="MF_00902"/>
    </source>
</evidence>
<gene>
    <name evidence="5 6" type="primary">tatC</name>
    <name evidence="6" type="ORF">NE686_21395</name>
</gene>
<dbReference type="PANTHER" id="PTHR30371">
    <property type="entry name" value="SEC-INDEPENDENT PROTEIN TRANSLOCASE PROTEIN TATC"/>
    <property type="match status" value="1"/>
</dbReference>
<dbReference type="HAMAP" id="MF_00902">
    <property type="entry name" value="TatC"/>
    <property type="match status" value="1"/>
</dbReference>
<dbReference type="Pfam" id="PF00902">
    <property type="entry name" value="TatC"/>
    <property type="match status" value="1"/>
</dbReference>
<protein>
    <recommendedName>
        <fullName evidence="5">Sec-independent protein translocase protein TatC</fullName>
    </recommendedName>
</protein>
<feature type="transmembrane region" description="Helical" evidence="5">
    <location>
        <begin position="20"/>
        <end position="41"/>
    </location>
</feature>
<feature type="transmembrane region" description="Helical" evidence="5">
    <location>
        <begin position="210"/>
        <end position="230"/>
    </location>
</feature>
<feature type="transmembrane region" description="Helical" evidence="5">
    <location>
        <begin position="101"/>
        <end position="128"/>
    </location>
</feature>
<accession>A0ABT1SGR5</accession>
<dbReference type="Proteomes" id="UP001524478">
    <property type="component" value="Unassembled WGS sequence"/>
</dbReference>
<keyword evidence="5" id="KW-0811">Translocation</keyword>
<feature type="transmembrane region" description="Helical" evidence="5">
    <location>
        <begin position="148"/>
        <end position="173"/>
    </location>
</feature>
<evidence type="ECO:0000313" key="7">
    <source>
        <dbReference type="Proteomes" id="UP001524478"/>
    </source>
</evidence>
<comment type="subcellular location">
    <subcellularLocation>
        <location evidence="5">Cell membrane</location>
        <topology evidence="5">Multi-pass membrane protein</topology>
    </subcellularLocation>
    <subcellularLocation>
        <location evidence="1">Membrane</location>
        <topology evidence="1">Multi-pass membrane protein</topology>
    </subcellularLocation>
</comment>
<feature type="transmembrane region" description="Helical" evidence="5">
    <location>
        <begin position="185"/>
        <end position="204"/>
    </location>
</feature>
<keyword evidence="3 5" id="KW-1133">Transmembrane helix</keyword>
<dbReference type="PANTHER" id="PTHR30371:SF0">
    <property type="entry name" value="SEC-INDEPENDENT PROTEIN TRANSLOCASE PROTEIN TATC, CHLOROPLASTIC-RELATED"/>
    <property type="match status" value="1"/>
</dbReference>
<keyword evidence="7" id="KW-1185">Reference proteome</keyword>
<keyword evidence="5" id="KW-1003">Cell membrane</keyword>
<dbReference type="NCBIfam" id="TIGR00945">
    <property type="entry name" value="tatC"/>
    <property type="match status" value="1"/>
</dbReference>
<reference evidence="6 7" key="1">
    <citation type="submission" date="2022-06" db="EMBL/GenBank/DDBJ databases">
        <title>Isolation of gut microbiota from human fecal samples.</title>
        <authorList>
            <person name="Pamer E.G."/>
            <person name="Barat B."/>
            <person name="Waligurski E."/>
            <person name="Medina S."/>
            <person name="Paddock L."/>
            <person name="Mostad J."/>
        </authorList>
    </citation>
    <scope>NUCLEOTIDE SEQUENCE [LARGE SCALE GENOMIC DNA]</scope>
    <source>
        <strain evidence="6 7">DFI.7.95</strain>
    </source>
</reference>
<dbReference type="PRINTS" id="PR01840">
    <property type="entry name" value="TATCFAMILY"/>
</dbReference>
<evidence type="ECO:0000256" key="1">
    <source>
        <dbReference type="ARBA" id="ARBA00004141"/>
    </source>
</evidence>
<proteinExistence type="inferred from homology"/>
<keyword evidence="5" id="KW-0813">Transport</keyword>
<evidence type="ECO:0000256" key="3">
    <source>
        <dbReference type="ARBA" id="ARBA00022989"/>
    </source>
</evidence>
<evidence type="ECO:0000256" key="2">
    <source>
        <dbReference type="ARBA" id="ARBA00022692"/>
    </source>
</evidence>
<comment type="caution">
    <text evidence="6">The sequence shown here is derived from an EMBL/GenBank/DDBJ whole genome shotgun (WGS) entry which is preliminary data.</text>
</comment>
<comment type="function">
    <text evidence="5">Part of the twin-arginine translocation (Tat) system that transports large folded proteins containing a characteristic twin-arginine motif in their signal peptide across membranes.</text>
</comment>
<dbReference type="InterPro" id="IPR002033">
    <property type="entry name" value="TatC"/>
</dbReference>
<evidence type="ECO:0000256" key="4">
    <source>
        <dbReference type="ARBA" id="ARBA00023136"/>
    </source>
</evidence>
<name>A0ABT1SGR5_9FIRM</name>
<dbReference type="EMBL" id="JANGAC010000026">
    <property type="protein sequence ID" value="MCQ4925666.1"/>
    <property type="molecule type" value="Genomic_DNA"/>
</dbReference>